<dbReference type="Pfam" id="PF01926">
    <property type="entry name" value="MMR_HSR1"/>
    <property type="match status" value="1"/>
</dbReference>
<dbReference type="EMBL" id="CP002857">
    <property type="protein sequence ID" value="AEI08787.1"/>
    <property type="molecule type" value="Genomic_DNA"/>
</dbReference>
<dbReference type="STRING" id="662755.CRES_0424"/>
<reference evidence="2 3" key="1">
    <citation type="journal article" date="2012" name="BMC Genomics">
        <title>Complete genome sequence, lifestyle, and multi-drug resistance of the human pathogen Corynebacterium resistens DSM 45100 isolated from blood samples of a leukemia patient.</title>
        <authorList>
            <person name="Schroder J."/>
            <person name="Maus I."/>
            <person name="Meyer K."/>
            <person name="Wordemann S."/>
            <person name="Blom J."/>
            <person name="Jaenicke S."/>
            <person name="Schneider J."/>
            <person name="Trost E."/>
            <person name="Tauch A."/>
        </authorList>
    </citation>
    <scope>NUCLEOTIDE SEQUENCE [LARGE SCALE GENOMIC DNA]</scope>
    <source>
        <strain evidence="3">DSM 45100 / JCM 12819 / CCUG 50093 / GTC 2026 / SICGH 158</strain>
    </source>
</reference>
<dbReference type="Proteomes" id="UP000000492">
    <property type="component" value="Chromosome"/>
</dbReference>
<dbReference type="InterPro" id="IPR022812">
    <property type="entry name" value="Dynamin"/>
</dbReference>
<dbReference type="Gene3D" id="3.40.50.300">
    <property type="entry name" value="P-loop containing nucleotide triphosphate hydrolases"/>
    <property type="match status" value="1"/>
</dbReference>
<feature type="domain" description="G" evidence="1">
    <location>
        <begin position="44"/>
        <end position="189"/>
    </location>
</feature>
<accession>F8DY45</accession>
<organism evidence="2 3">
    <name type="scientific">Corynebacterium resistens (strain DSM 45100 / JCM 12819 / GTC 2026 / SICGH 158)</name>
    <dbReference type="NCBI Taxonomy" id="662755"/>
    <lineage>
        <taxon>Bacteria</taxon>
        <taxon>Bacillati</taxon>
        <taxon>Actinomycetota</taxon>
        <taxon>Actinomycetes</taxon>
        <taxon>Mycobacteriales</taxon>
        <taxon>Corynebacteriaceae</taxon>
        <taxon>Corynebacterium</taxon>
    </lineage>
</organism>
<evidence type="ECO:0000313" key="3">
    <source>
        <dbReference type="Proteomes" id="UP000000492"/>
    </source>
</evidence>
<evidence type="ECO:0000259" key="1">
    <source>
        <dbReference type="Pfam" id="PF01926"/>
    </source>
</evidence>
<dbReference type="SUPFAM" id="SSF52540">
    <property type="entry name" value="P-loop containing nucleoside triphosphate hydrolases"/>
    <property type="match status" value="1"/>
</dbReference>
<dbReference type="AlphaFoldDB" id="F8DY45"/>
<gene>
    <name evidence="2" type="ordered locus">CRES_0424</name>
</gene>
<name>F8DY45_CORRG</name>
<dbReference type="RefSeq" id="WP_013887812.1">
    <property type="nucleotide sequence ID" value="NC_015673.1"/>
</dbReference>
<keyword evidence="3" id="KW-1185">Reference proteome</keyword>
<dbReference type="HOGENOM" id="CLU_626817_0_0_11"/>
<dbReference type="GO" id="GO:0005525">
    <property type="term" value="F:GTP binding"/>
    <property type="evidence" value="ECO:0007669"/>
    <property type="project" value="InterPro"/>
</dbReference>
<dbReference type="InterPro" id="IPR006073">
    <property type="entry name" value="GTP-bd"/>
</dbReference>
<sequence>MSTDRRVFELTTLLRQTIEALGKGSPALAEEARELFEMVSRPPRVAVVGRLKSGKSTLVNALTENKIAATDALECTMTVSIYRNGAPARAEVRGHHGQVERIPLSDGPLTQLPMPLNEVDYIDQYLPNARLERLTLIDTPGTATLTVENEARTKRVLVEGRKDTTRASSWADSVVFLSDSTPREDELELLSQLGMTPLTTVGVLSRADSFGAGAFGHNDPLDHARSHASRIASELGGAVYTVLPLSGLMAESALTGRVNTAVARDLATLSELDRDQVLDVLELEDPREAGVALSAEQRDGLLDILGEYGFLAGRRIAAERGAAGLVEWMTEVSGLAQLTEILIGELSYYAVLQRAVRVLDILQDLANNHPDREHVRWVHSVITTQPAMHYVVLYRSYRDTYATNPSSSLLPFLRQAIAADTPAQVVGLSPDTPTEEVRAVLQQEIQQLHNLAMSSLSAAEDEARERLVAACQSALEALH</sequence>
<dbReference type="KEGG" id="crd:CRES_0424"/>
<evidence type="ECO:0000313" key="2">
    <source>
        <dbReference type="EMBL" id="AEI08787.1"/>
    </source>
</evidence>
<proteinExistence type="predicted"/>
<dbReference type="PRINTS" id="PR00195">
    <property type="entry name" value="DYNAMIN"/>
</dbReference>
<dbReference type="eggNOG" id="COG0699">
    <property type="taxonomic scope" value="Bacteria"/>
</dbReference>
<dbReference type="InterPro" id="IPR027417">
    <property type="entry name" value="P-loop_NTPase"/>
</dbReference>
<protein>
    <recommendedName>
        <fullName evidence="1">G domain-containing protein</fullName>
    </recommendedName>
</protein>
<dbReference type="OrthoDB" id="4379468at2"/>